<dbReference type="GO" id="GO:0006281">
    <property type="term" value="P:DNA repair"/>
    <property type="evidence" value="ECO:0007669"/>
    <property type="project" value="UniProtKB-KW"/>
</dbReference>
<dbReference type="GO" id="GO:0005524">
    <property type="term" value="F:ATP binding"/>
    <property type="evidence" value="ECO:0007669"/>
    <property type="project" value="UniProtKB-KW"/>
</dbReference>
<dbReference type="Gene3D" id="3.40.50.300">
    <property type="entry name" value="P-loop containing nucleotide triphosphate hydrolases"/>
    <property type="match status" value="2"/>
</dbReference>
<evidence type="ECO:0000256" key="5">
    <source>
        <dbReference type="ARBA" id="ARBA00022763"/>
    </source>
</evidence>
<evidence type="ECO:0000256" key="2">
    <source>
        <dbReference type="ARBA" id="ARBA00009441"/>
    </source>
</evidence>
<dbReference type="SUPFAM" id="SSF52540">
    <property type="entry name" value="P-loop containing nucleoside triphosphate hydrolases"/>
    <property type="match status" value="2"/>
</dbReference>
<evidence type="ECO:0000256" key="4">
    <source>
        <dbReference type="ARBA" id="ARBA00022741"/>
    </source>
</evidence>
<keyword evidence="16" id="KW-1185">Reference proteome</keyword>
<comment type="similarity">
    <text evidence="2 9">Belongs to the RecN family.</text>
</comment>
<feature type="domain" description="AAA+ ATPase" evidence="12">
    <location>
        <begin position="27"/>
        <end position="512"/>
    </location>
</feature>
<dbReference type="GO" id="GO:0006310">
    <property type="term" value="P:DNA recombination"/>
    <property type="evidence" value="ECO:0007669"/>
    <property type="project" value="InterPro"/>
</dbReference>
<dbReference type="KEGG" id="age:AA314_03520"/>
<reference evidence="14 16" key="2">
    <citation type="submission" date="2018-08" db="EMBL/GenBank/DDBJ databases">
        <title>Genomic Encyclopedia of Archaeal and Bacterial Type Strains, Phase II (KMG-II): from individual species to whole genera.</title>
        <authorList>
            <person name="Goeker M."/>
        </authorList>
    </citation>
    <scope>NUCLEOTIDE SEQUENCE [LARGE SCALE GENOMIC DNA]</scope>
    <source>
        <strain evidence="14 16">DSM 2261</strain>
    </source>
</reference>
<evidence type="ECO:0000313" key="14">
    <source>
        <dbReference type="EMBL" id="REG34703.1"/>
    </source>
</evidence>
<gene>
    <name evidence="13" type="ORF">AA314_03520</name>
    <name evidence="14" type="ORF">ATI61_103612</name>
</gene>
<dbReference type="InterPro" id="IPR003395">
    <property type="entry name" value="RecF/RecN/SMC_N"/>
</dbReference>
<evidence type="ECO:0000313" key="13">
    <source>
        <dbReference type="EMBL" id="AKJ01894.1"/>
    </source>
</evidence>
<dbReference type="AlphaFoldDB" id="A0AAC8Q6I0"/>
<keyword evidence="4" id="KW-0547">Nucleotide-binding</keyword>
<evidence type="ECO:0000259" key="12">
    <source>
        <dbReference type="SMART" id="SM00382"/>
    </source>
</evidence>
<dbReference type="GO" id="GO:0009432">
    <property type="term" value="P:SOS response"/>
    <property type="evidence" value="ECO:0007669"/>
    <property type="project" value="TreeGrafter"/>
</dbReference>
<evidence type="ECO:0000256" key="10">
    <source>
        <dbReference type="SAM" id="Coils"/>
    </source>
</evidence>
<dbReference type="InterPro" id="IPR027417">
    <property type="entry name" value="P-loop_NTPase"/>
</dbReference>
<evidence type="ECO:0000256" key="11">
    <source>
        <dbReference type="SAM" id="MobiDB-lite"/>
    </source>
</evidence>
<dbReference type="PIRSF" id="PIRSF003128">
    <property type="entry name" value="RecN"/>
    <property type="match status" value="1"/>
</dbReference>
<comment type="function">
    <text evidence="1 9">May be involved in recombinational repair of damaged DNA.</text>
</comment>
<evidence type="ECO:0000313" key="16">
    <source>
        <dbReference type="Proteomes" id="UP000256345"/>
    </source>
</evidence>
<evidence type="ECO:0000256" key="9">
    <source>
        <dbReference type="PIRNR" id="PIRNR003128"/>
    </source>
</evidence>
<dbReference type="EMBL" id="CP011509">
    <property type="protein sequence ID" value="AKJ01894.1"/>
    <property type="molecule type" value="Genomic_DNA"/>
</dbReference>
<evidence type="ECO:0000256" key="1">
    <source>
        <dbReference type="ARBA" id="ARBA00003618"/>
    </source>
</evidence>
<dbReference type="SMART" id="SM00382">
    <property type="entry name" value="AAA"/>
    <property type="match status" value="1"/>
</dbReference>
<accession>A0AAC8Q6I0</accession>
<dbReference type="FunFam" id="3.40.50.300:FF:000319">
    <property type="entry name" value="DNA repair protein RecN"/>
    <property type="match status" value="1"/>
</dbReference>
<keyword evidence="6" id="KW-0067">ATP-binding</keyword>
<proteinExistence type="inferred from homology"/>
<evidence type="ECO:0000256" key="7">
    <source>
        <dbReference type="ARBA" id="ARBA00023204"/>
    </source>
</evidence>
<keyword evidence="5 9" id="KW-0227">DNA damage</keyword>
<keyword evidence="10" id="KW-0175">Coiled coil</keyword>
<dbReference type="GO" id="GO:0043590">
    <property type="term" value="C:bacterial nucleoid"/>
    <property type="evidence" value="ECO:0007669"/>
    <property type="project" value="TreeGrafter"/>
</dbReference>
<dbReference type="Proteomes" id="UP000035579">
    <property type="component" value="Chromosome"/>
</dbReference>
<evidence type="ECO:0000256" key="6">
    <source>
        <dbReference type="ARBA" id="ARBA00022840"/>
    </source>
</evidence>
<evidence type="ECO:0000313" key="15">
    <source>
        <dbReference type="Proteomes" id="UP000035579"/>
    </source>
</evidence>
<dbReference type="Pfam" id="PF02463">
    <property type="entry name" value="SMC_N"/>
    <property type="match status" value="1"/>
</dbReference>
<evidence type="ECO:0000256" key="3">
    <source>
        <dbReference type="ARBA" id="ARBA00021315"/>
    </source>
</evidence>
<keyword evidence="7 9" id="KW-0234">DNA repair</keyword>
<dbReference type="InterPro" id="IPR004604">
    <property type="entry name" value="DNA_recomb/repair_RecN"/>
</dbReference>
<name>A0AAC8Q6I0_9BACT</name>
<dbReference type="NCBIfam" id="TIGR00634">
    <property type="entry name" value="recN"/>
    <property type="match status" value="1"/>
</dbReference>
<dbReference type="CDD" id="cd03241">
    <property type="entry name" value="ABC_RecN"/>
    <property type="match status" value="2"/>
</dbReference>
<dbReference type="Proteomes" id="UP000256345">
    <property type="component" value="Unassembled WGS sequence"/>
</dbReference>
<dbReference type="InterPro" id="IPR003593">
    <property type="entry name" value="AAA+_ATPase"/>
</dbReference>
<organism evidence="13 15">
    <name type="scientific">Archangium gephyra</name>
    <dbReference type="NCBI Taxonomy" id="48"/>
    <lineage>
        <taxon>Bacteria</taxon>
        <taxon>Pseudomonadati</taxon>
        <taxon>Myxococcota</taxon>
        <taxon>Myxococcia</taxon>
        <taxon>Myxococcales</taxon>
        <taxon>Cystobacterineae</taxon>
        <taxon>Archangiaceae</taxon>
        <taxon>Archangium</taxon>
    </lineage>
</organism>
<evidence type="ECO:0000256" key="8">
    <source>
        <dbReference type="ARBA" id="ARBA00033408"/>
    </source>
</evidence>
<dbReference type="PANTHER" id="PTHR11059:SF0">
    <property type="entry name" value="DNA REPAIR PROTEIN RECN"/>
    <property type="match status" value="1"/>
</dbReference>
<dbReference type="EMBL" id="QUMU01000003">
    <property type="protein sequence ID" value="REG34703.1"/>
    <property type="molecule type" value="Genomic_DNA"/>
</dbReference>
<reference evidence="13 15" key="1">
    <citation type="submission" date="2015-05" db="EMBL/GenBank/DDBJ databases">
        <title>Genome assembly of Archangium gephyra DSM 2261.</title>
        <authorList>
            <person name="Sharma G."/>
            <person name="Subramanian S."/>
        </authorList>
    </citation>
    <scope>NUCLEOTIDE SEQUENCE [LARGE SCALE GENOMIC DNA]</scope>
    <source>
        <strain evidence="13 15">DSM 2261</strain>
    </source>
</reference>
<feature type="coiled-coil region" evidence="10">
    <location>
        <begin position="323"/>
        <end position="367"/>
    </location>
</feature>
<sequence length="585" mass="62761">MAKEGTVLLGLRISNVAVIEEVEVTFGAGLTVLTGETGAGKSILVDALGLLLGGRADADAIRAGCDEASVEGVFERTPVLATRMEELGVPDLGDEVLVRRVVGRNGRAKAYINGSLVTVGVLARFMRGTVDIAGQHEHVSLFDAGLHRVLLDRYGRLEEQLAAYGRDYAAVAEVVSRMEALGGDESRLRERAEFLRFQLDEISRLEPESGEDVRLDAERRRLAGSEKLKRQGAEAEQLLSGEESSAMETVGRALGLVTEAAKCDATLAPVAESLGSALAELEEAQRRLGRYVEGLESDPARLGEVEDRLDALKRLCRKHATTLDGVLQKRDALETELSTLDNRQEVLEQLARERKAAEERARRSGEALSRARTACAASFGTQVREGLGMLALGKAAFEVRVTPGTQLKAEGLDEVEFFFSANPGEPPRQLAKVASGGEASRLLLALKRALADSDGCGCYILDEADSGVSGAIADVVGRMIRDVSGHRQVLSITHLPQVAAYADAHLLIRKGLKGERTVSEVVPLEAGAERTQELARMMSGVEVTREALGAAEALVRSAHRASGPPRARREPTPDGGSRTRLRRSA</sequence>
<dbReference type="PANTHER" id="PTHR11059">
    <property type="entry name" value="DNA REPAIR PROTEIN RECN"/>
    <property type="match status" value="1"/>
</dbReference>
<feature type="region of interest" description="Disordered" evidence="11">
    <location>
        <begin position="555"/>
        <end position="585"/>
    </location>
</feature>
<protein>
    <recommendedName>
        <fullName evidence="3 9">DNA repair protein RecN</fullName>
    </recommendedName>
    <alternativeName>
        <fullName evidence="8 9">Recombination protein N</fullName>
    </alternativeName>
</protein>